<evidence type="ECO:0000313" key="2">
    <source>
        <dbReference type="Proteomes" id="UP001495147"/>
    </source>
</evidence>
<organism evidence="1 2">
    <name type="scientific">Roseateles paludis</name>
    <dbReference type="NCBI Taxonomy" id="3145238"/>
    <lineage>
        <taxon>Bacteria</taxon>
        <taxon>Pseudomonadati</taxon>
        <taxon>Pseudomonadota</taxon>
        <taxon>Betaproteobacteria</taxon>
        <taxon>Burkholderiales</taxon>
        <taxon>Sphaerotilaceae</taxon>
        <taxon>Roseateles</taxon>
    </lineage>
</organism>
<sequence length="336" mass="35927">MTKESGIWRSTLVDFTTTAVQPLLAEKVATTLSDELVRNFTDVSSADHELLTIAYGATPGAVNLGAGIQAQILARQSVSDIPTQPVRERFAGFPFGLFWVGTTSDGQGFRRVVDTATGAIGRDFGPFGLAHSTTTDLPNCRSDRAGFPSLLGIATRRGGVVGWLESNDAGTACNLLVDGWVLNANGTHVGKFALNDYSVVWEQQSGPDRSGPSEVAWSQRAPFSTDWSAPTKLSTRPVSRLLAQASGPGSDAWMAVIWQECASQASDADCQTYFAKSQSGPTYWTKTELNLPPGSGQPVISINYFGAAVVAWVEPRAACTLDATKQCAQLRGRRFD</sequence>
<comment type="caution">
    <text evidence="1">The sequence shown here is derived from an EMBL/GenBank/DDBJ whole genome shotgun (WGS) entry which is preliminary data.</text>
</comment>
<reference evidence="1 2" key="1">
    <citation type="submission" date="2024-05" db="EMBL/GenBank/DDBJ databases">
        <title>Roseateles sp. DJS-2-20 16S ribosomal RNA gene Genome sequencing and assembly.</title>
        <authorList>
            <person name="Woo H."/>
        </authorList>
    </citation>
    <scope>NUCLEOTIDE SEQUENCE [LARGE SCALE GENOMIC DNA]</scope>
    <source>
        <strain evidence="1 2">DJS-2-20</strain>
    </source>
</reference>
<evidence type="ECO:0000313" key="1">
    <source>
        <dbReference type="EMBL" id="MEO3692782.1"/>
    </source>
</evidence>
<gene>
    <name evidence="1" type="ORF">ABDJ85_14985</name>
</gene>
<name>A0ABV0G4W8_9BURK</name>
<dbReference type="RefSeq" id="WP_347705597.1">
    <property type="nucleotide sequence ID" value="NZ_JBDPZD010000004.1"/>
</dbReference>
<accession>A0ABV0G4W8</accession>
<keyword evidence="2" id="KW-1185">Reference proteome</keyword>
<dbReference type="Proteomes" id="UP001495147">
    <property type="component" value="Unassembled WGS sequence"/>
</dbReference>
<protein>
    <submittedName>
        <fullName evidence="1">Uncharacterized protein</fullName>
    </submittedName>
</protein>
<proteinExistence type="predicted"/>
<dbReference type="EMBL" id="JBDPZD010000004">
    <property type="protein sequence ID" value="MEO3692782.1"/>
    <property type="molecule type" value="Genomic_DNA"/>
</dbReference>